<evidence type="ECO:0000259" key="5">
    <source>
        <dbReference type="Pfam" id="PF00496"/>
    </source>
</evidence>
<accession>A0A4Y9LJU8</accession>
<dbReference type="SUPFAM" id="SSF53850">
    <property type="entry name" value="Periplasmic binding protein-like II"/>
    <property type="match status" value="1"/>
</dbReference>
<keyword evidence="3 4" id="KW-0732">Signal</keyword>
<evidence type="ECO:0000256" key="1">
    <source>
        <dbReference type="ARBA" id="ARBA00004418"/>
    </source>
</evidence>
<dbReference type="GO" id="GO:1904680">
    <property type="term" value="F:peptide transmembrane transporter activity"/>
    <property type="evidence" value="ECO:0007669"/>
    <property type="project" value="TreeGrafter"/>
</dbReference>
<dbReference type="OrthoDB" id="9803988at2"/>
<dbReference type="Gene3D" id="3.10.105.10">
    <property type="entry name" value="Dipeptide-binding Protein, Domain 3"/>
    <property type="match status" value="1"/>
</dbReference>
<reference evidence="6 7" key="1">
    <citation type="submission" date="2019-03" db="EMBL/GenBank/DDBJ databases">
        <title>Bradyrhizobium diversity isolated from nodules of Chamaecrista fasciculata.</title>
        <authorList>
            <person name="Klepa M.S."/>
            <person name="Urquiaga M.O."/>
            <person name="Hungria M."/>
            <person name="Delamuta J.R."/>
        </authorList>
    </citation>
    <scope>NUCLEOTIDE SEQUENCE [LARGE SCALE GENOMIC DNA]</scope>
    <source>
        <strain evidence="6 7">CNPSo 3448</strain>
    </source>
</reference>
<dbReference type="InterPro" id="IPR030678">
    <property type="entry name" value="Peptide/Ni-bd"/>
</dbReference>
<dbReference type="Pfam" id="PF00496">
    <property type="entry name" value="SBP_bac_5"/>
    <property type="match status" value="1"/>
</dbReference>
<dbReference type="PIRSF" id="PIRSF002741">
    <property type="entry name" value="MppA"/>
    <property type="match status" value="1"/>
</dbReference>
<gene>
    <name evidence="6" type="ORF">E4K65_32570</name>
</gene>
<dbReference type="Gene3D" id="3.40.190.10">
    <property type="entry name" value="Periplasmic binding protein-like II"/>
    <property type="match status" value="1"/>
</dbReference>
<organism evidence="6 7">
    <name type="scientific">Bradyrhizobium niftali</name>
    <dbReference type="NCBI Taxonomy" id="2560055"/>
    <lineage>
        <taxon>Bacteria</taxon>
        <taxon>Pseudomonadati</taxon>
        <taxon>Pseudomonadota</taxon>
        <taxon>Alphaproteobacteria</taxon>
        <taxon>Hyphomicrobiales</taxon>
        <taxon>Nitrobacteraceae</taxon>
        <taxon>Bradyrhizobium</taxon>
    </lineage>
</organism>
<evidence type="ECO:0000313" key="7">
    <source>
        <dbReference type="Proteomes" id="UP000297966"/>
    </source>
</evidence>
<feature type="domain" description="Solute-binding protein family 5" evidence="5">
    <location>
        <begin position="71"/>
        <end position="422"/>
    </location>
</feature>
<dbReference type="FunFam" id="3.10.105.10:FF:000029">
    <property type="entry name" value="Peptide ABC transporter substrate-binding protein"/>
    <property type="match status" value="1"/>
</dbReference>
<keyword evidence="7" id="KW-1185">Reference proteome</keyword>
<comment type="caution">
    <text evidence="6">The sequence shown here is derived from an EMBL/GenBank/DDBJ whole genome shotgun (WGS) entry which is preliminary data.</text>
</comment>
<dbReference type="PANTHER" id="PTHR30290:SF38">
    <property type="entry name" value="D,D-DIPEPTIDE-BINDING PERIPLASMIC PROTEIN DDPA-RELATED"/>
    <property type="match status" value="1"/>
</dbReference>
<dbReference type="CDD" id="cd08517">
    <property type="entry name" value="PBP2_NikA_DppA_OppA_like_13"/>
    <property type="match status" value="1"/>
</dbReference>
<sequence>MPKRVLLGVLLACGLTASALAQEPKTGGVINAVIQPEPPGLMLAMVQNGPVQMVSGNIFEGLLRYSPKLEPLPELAESWTVSEDAKTYTFKLKKGVTWHDGKPFTAADVLFSIEMLKQTHARARNNLVQVDKVEAPDDYTVVFTLKQPFGPFLGIFEVGSMPMVPKHLYDGTDWKTNPYNNAPVGTGPFMFKEWQKGSFIRMVKNPNYHEKGKPYLDEVYWQVIPDAAARSVAYETGKVDVLPGGSVENFDVPRLSKLKDTCVTGAGWEFFSPLAWLWLNNRQGPLADKRVRQAIMYAIDRDFAKDVIWNGLGKVATGPSASTIKYYTADVPKYPYDPAKAKALLKEAGYKGEKIRLLPLAYGETWQRWGEAVKQNLQDVGMTIETIATDVAGGNQKIGDWDYDIAFTYLYQYGDPALGVGRNYVSSAIAKGQVFNNVEGYSNPEIDKLFADGAVATPDSKRKEIYEKAQKILVEDVPVAWMLELQFPTIMRCKVKNLITTGIGVNDGFKDAWLDK</sequence>
<dbReference type="GO" id="GO:0030288">
    <property type="term" value="C:outer membrane-bounded periplasmic space"/>
    <property type="evidence" value="ECO:0007669"/>
    <property type="project" value="UniProtKB-ARBA"/>
</dbReference>
<comment type="subcellular location">
    <subcellularLocation>
        <location evidence="1">Periplasm</location>
    </subcellularLocation>
</comment>
<evidence type="ECO:0000256" key="2">
    <source>
        <dbReference type="ARBA" id="ARBA00005695"/>
    </source>
</evidence>
<proteinExistence type="inferred from homology"/>
<protein>
    <submittedName>
        <fullName evidence="6">ABC transporter substrate-binding protein</fullName>
    </submittedName>
</protein>
<evidence type="ECO:0000256" key="3">
    <source>
        <dbReference type="ARBA" id="ARBA00022729"/>
    </source>
</evidence>
<dbReference type="InterPro" id="IPR000914">
    <property type="entry name" value="SBP_5_dom"/>
</dbReference>
<dbReference type="InterPro" id="IPR039424">
    <property type="entry name" value="SBP_5"/>
</dbReference>
<dbReference type="GO" id="GO:0015833">
    <property type="term" value="P:peptide transport"/>
    <property type="evidence" value="ECO:0007669"/>
    <property type="project" value="TreeGrafter"/>
</dbReference>
<feature type="signal peptide" evidence="4">
    <location>
        <begin position="1"/>
        <end position="21"/>
    </location>
</feature>
<dbReference type="PANTHER" id="PTHR30290">
    <property type="entry name" value="PERIPLASMIC BINDING COMPONENT OF ABC TRANSPORTER"/>
    <property type="match status" value="1"/>
</dbReference>
<comment type="similarity">
    <text evidence="2">Belongs to the bacterial solute-binding protein 5 family.</text>
</comment>
<dbReference type="EMBL" id="SPQT01000024">
    <property type="protein sequence ID" value="TFV43259.1"/>
    <property type="molecule type" value="Genomic_DNA"/>
</dbReference>
<evidence type="ECO:0000313" key="6">
    <source>
        <dbReference type="EMBL" id="TFV43259.1"/>
    </source>
</evidence>
<dbReference type="RefSeq" id="WP_025575217.1">
    <property type="nucleotide sequence ID" value="NZ_SPQT01000024.1"/>
</dbReference>
<dbReference type="GO" id="GO:0043190">
    <property type="term" value="C:ATP-binding cassette (ABC) transporter complex"/>
    <property type="evidence" value="ECO:0007669"/>
    <property type="project" value="InterPro"/>
</dbReference>
<name>A0A4Y9LJU8_9BRAD</name>
<dbReference type="Proteomes" id="UP000297966">
    <property type="component" value="Unassembled WGS sequence"/>
</dbReference>
<feature type="chain" id="PRO_5021263603" evidence="4">
    <location>
        <begin position="22"/>
        <end position="516"/>
    </location>
</feature>
<dbReference type="AlphaFoldDB" id="A0A4Y9LJU8"/>
<evidence type="ECO:0000256" key="4">
    <source>
        <dbReference type="SAM" id="SignalP"/>
    </source>
</evidence>